<keyword evidence="6" id="KW-0472">Membrane</keyword>
<dbReference type="Proteomes" id="UP001630127">
    <property type="component" value="Unassembled WGS sequence"/>
</dbReference>
<dbReference type="InterPro" id="IPR012334">
    <property type="entry name" value="Pectin_lyas_fold"/>
</dbReference>
<evidence type="ECO:0000256" key="4">
    <source>
        <dbReference type="ARBA" id="ARBA00023316"/>
    </source>
</evidence>
<keyword evidence="3" id="KW-0063">Aspartyl esterase</keyword>
<evidence type="ECO:0000313" key="8">
    <source>
        <dbReference type="EMBL" id="KAL3508232.1"/>
    </source>
</evidence>
<keyword evidence="6" id="KW-0812">Transmembrane</keyword>
<dbReference type="EMBL" id="JBJUIK010000013">
    <property type="protein sequence ID" value="KAL3508232.1"/>
    <property type="molecule type" value="Genomic_DNA"/>
</dbReference>
<dbReference type="InterPro" id="IPR000070">
    <property type="entry name" value="Pectinesterase_cat"/>
</dbReference>
<dbReference type="PANTHER" id="PTHR31707">
    <property type="entry name" value="PECTINESTERASE"/>
    <property type="match status" value="1"/>
</dbReference>
<evidence type="ECO:0000256" key="5">
    <source>
        <dbReference type="ARBA" id="ARBA00047928"/>
    </source>
</evidence>
<reference evidence="8 9" key="1">
    <citation type="submission" date="2024-11" db="EMBL/GenBank/DDBJ databases">
        <title>A near-complete genome assembly of Cinchona calisaya.</title>
        <authorList>
            <person name="Lian D.C."/>
            <person name="Zhao X.W."/>
            <person name="Wei L."/>
        </authorList>
    </citation>
    <scope>NUCLEOTIDE SEQUENCE [LARGE SCALE GENOMIC DNA]</scope>
    <source>
        <tissue evidence="8">Nenye</tissue>
    </source>
</reference>
<dbReference type="AlphaFoldDB" id="A0ABD2YQW7"/>
<evidence type="ECO:0000313" key="9">
    <source>
        <dbReference type="Proteomes" id="UP001630127"/>
    </source>
</evidence>
<evidence type="ECO:0000256" key="6">
    <source>
        <dbReference type="SAM" id="Phobius"/>
    </source>
</evidence>
<sequence>MRKDNVIILGLSIILVVAIVIGVVVGVKSNHDHNKSNCNDDGASGFFVLSWYNNLHTVTDKEIELRNWLSVVKSYQPKLKNAISNGLLNASQLTNNAIAIVSTISQIMTVFNIPPTQQLLKISMSSSSSRQRLLLANAKYPSWFSTVDKHLLQHTITPKAVIAKDGSEQYKTIVVALAAYLYNLKGKYVIYVKQGVYDEYITITKDQVNVFMYEDGPAKHLSSDINPTSMVFLPSRLLSLSDKSTFYNSRMDGYQDTLYAQVHRQFYRNCIISGIVEFIFGNSTTLIQNCLIIVRRPMDNQQSTITAHEQFNNHETIGIVIQNCRIVHEQKHEPLRFQILPFWDAPRVLKDYYCGTILADLFNPPDGCHELATLPRYTILR</sequence>
<keyword evidence="2" id="KW-0378">Hydrolase</keyword>
<keyword evidence="6" id="KW-1133">Transmembrane helix</keyword>
<protein>
    <recommendedName>
        <fullName evidence="7">Pectinesterase catalytic domain-containing protein</fullName>
    </recommendedName>
</protein>
<dbReference type="InterPro" id="IPR011050">
    <property type="entry name" value="Pectin_lyase_fold/virulence"/>
</dbReference>
<organism evidence="8 9">
    <name type="scientific">Cinchona calisaya</name>
    <dbReference type="NCBI Taxonomy" id="153742"/>
    <lineage>
        <taxon>Eukaryota</taxon>
        <taxon>Viridiplantae</taxon>
        <taxon>Streptophyta</taxon>
        <taxon>Embryophyta</taxon>
        <taxon>Tracheophyta</taxon>
        <taxon>Spermatophyta</taxon>
        <taxon>Magnoliopsida</taxon>
        <taxon>eudicotyledons</taxon>
        <taxon>Gunneridae</taxon>
        <taxon>Pentapetalae</taxon>
        <taxon>asterids</taxon>
        <taxon>lamiids</taxon>
        <taxon>Gentianales</taxon>
        <taxon>Rubiaceae</taxon>
        <taxon>Cinchonoideae</taxon>
        <taxon>Cinchoneae</taxon>
        <taxon>Cinchona</taxon>
    </lineage>
</organism>
<comment type="catalytic activity">
    <reaction evidence="5">
        <text>[(1-&gt;4)-alpha-D-galacturonosyl methyl ester](n) + n H2O = [(1-&gt;4)-alpha-D-galacturonosyl](n) + n methanol + n H(+)</text>
        <dbReference type="Rhea" id="RHEA:22380"/>
        <dbReference type="Rhea" id="RHEA-COMP:14570"/>
        <dbReference type="Rhea" id="RHEA-COMP:14573"/>
        <dbReference type="ChEBI" id="CHEBI:15377"/>
        <dbReference type="ChEBI" id="CHEBI:15378"/>
        <dbReference type="ChEBI" id="CHEBI:17790"/>
        <dbReference type="ChEBI" id="CHEBI:140522"/>
        <dbReference type="ChEBI" id="CHEBI:140523"/>
        <dbReference type="EC" id="3.1.1.11"/>
    </reaction>
</comment>
<dbReference type="GO" id="GO:0071555">
    <property type="term" value="P:cell wall organization"/>
    <property type="evidence" value="ECO:0007669"/>
    <property type="project" value="UniProtKB-KW"/>
</dbReference>
<feature type="domain" description="Pectinesterase catalytic" evidence="7">
    <location>
        <begin position="239"/>
        <end position="338"/>
    </location>
</feature>
<evidence type="ECO:0000256" key="3">
    <source>
        <dbReference type="ARBA" id="ARBA00023085"/>
    </source>
</evidence>
<dbReference type="Gene3D" id="2.160.20.10">
    <property type="entry name" value="Single-stranded right-handed beta-helix, Pectin lyase-like"/>
    <property type="match status" value="2"/>
</dbReference>
<dbReference type="Pfam" id="PF01095">
    <property type="entry name" value="Pectinesterase"/>
    <property type="match status" value="2"/>
</dbReference>
<gene>
    <name evidence="8" type="ORF">ACH5RR_033614</name>
</gene>
<evidence type="ECO:0000259" key="7">
    <source>
        <dbReference type="Pfam" id="PF01095"/>
    </source>
</evidence>
<evidence type="ECO:0000256" key="2">
    <source>
        <dbReference type="ARBA" id="ARBA00022801"/>
    </source>
</evidence>
<keyword evidence="4" id="KW-0961">Cell wall biogenesis/degradation</keyword>
<keyword evidence="9" id="KW-1185">Reference proteome</keyword>
<name>A0ABD2YQW7_9GENT</name>
<evidence type="ECO:0000256" key="1">
    <source>
        <dbReference type="ARBA" id="ARBA00005184"/>
    </source>
</evidence>
<accession>A0ABD2YQW7</accession>
<comment type="caution">
    <text evidence="8">The sequence shown here is derived from an EMBL/GenBank/DDBJ whole genome shotgun (WGS) entry which is preliminary data.</text>
</comment>
<dbReference type="SUPFAM" id="SSF51126">
    <property type="entry name" value="Pectin lyase-like"/>
    <property type="match status" value="1"/>
</dbReference>
<feature type="transmembrane region" description="Helical" evidence="6">
    <location>
        <begin position="6"/>
        <end position="27"/>
    </location>
</feature>
<comment type="pathway">
    <text evidence="1">Glycan metabolism; pectin degradation; 2-dehydro-3-deoxy-D-gluconate from pectin: step 1/5.</text>
</comment>
<feature type="domain" description="Pectinesterase catalytic" evidence="7">
    <location>
        <begin position="160"/>
        <end position="220"/>
    </location>
</feature>
<proteinExistence type="predicted"/>
<dbReference type="GO" id="GO:0030599">
    <property type="term" value="F:pectinesterase activity"/>
    <property type="evidence" value="ECO:0007669"/>
    <property type="project" value="UniProtKB-EC"/>
</dbReference>